<evidence type="ECO:0000313" key="1">
    <source>
        <dbReference type="EMBL" id="EFR52652.1"/>
    </source>
</evidence>
<accession>A0ABN0BIN9</accession>
<dbReference type="Proteomes" id="UP000005101">
    <property type="component" value="Unassembled WGS sequence"/>
</dbReference>
<name>A0ABN0BIN9_BACFG</name>
<reference evidence="1 2" key="1">
    <citation type="submission" date="2008-12" db="EMBL/GenBank/DDBJ databases">
        <title>Annotation of Bacteroides fragilis strain 3_1_12.</title>
        <authorList>
            <consortium name="The Broad Institute Genome Sequencing Platform"/>
            <person name="Ward D."/>
            <person name="Young S.K."/>
            <person name="Kodira C.D."/>
            <person name="Zeng Q."/>
            <person name="Koehrsen M."/>
            <person name="Alvarado L."/>
            <person name="Berlin A."/>
            <person name="Borenstein D."/>
            <person name="Chen Z."/>
            <person name="Engels R."/>
            <person name="Freedman E."/>
            <person name="Gellesch M."/>
            <person name="Goldberg J."/>
            <person name="Griggs A."/>
            <person name="Gujja S."/>
            <person name="Heiman D."/>
            <person name="Hepburn T."/>
            <person name="Howarth C."/>
            <person name="Jen D."/>
            <person name="Larson L."/>
            <person name="Lewis B."/>
            <person name="Mehta T."/>
            <person name="Park D."/>
            <person name="Pearson M."/>
            <person name="Roberts A."/>
            <person name="Saif S."/>
            <person name="Shea T."/>
            <person name="Shenoy N."/>
            <person name="Sisk P."/>
            <person name="Stolte C."/>
            <person name="Sykes S."/>
            <person name="Walk T."/>
            <person name="White J."/>
            <person name="Yandava C."/>
            <person name="Allen-Vercoe E."/>
            <person name="Strauss J."/>
            <person name="Ambrose C."/>
            <person name="Lander E."/>
            <person name="Nusbaum C."/>
            <person name="Galagan J."/>
            <person name="Birren B."/>
        </authorList>
    </citation>
    <scope>NUCLEOTIDE SEQUENCE [LARGE SCALE GENOMIC DNA]</scope>
    <source>
        <strain evidence="1 2">3_1_12</strain>
    </source>
</reference>
<gene>
    <name evidence="1" type="ORF">BFAG_01347</name>
</gene>
<organism evidence="1 2">
    <name type="scientific">Bacteroides fragilis 3_1_12</name>
    <dbReference type="NCBI Taxonomy" id="457424"/>
    <lineage>
        <taxon>Bacteria</taxon>
        <taxon>Pseudomonadati</taxon>
        <taxon>Bacteroidota</taxon>
        <taxon>Bacteroidia</taxon>
        <taxon>Bacteroidales</taxon>
        <taxon>Bacteroidaceae</taxon>
        <taxon>Bacteroides</taxon>
    </lineage>
</organism>
<evidence type="ECO:0000313" key="2">
    <source>
        <dbReference type="Proteomes" id="UP000005101"/>
    </source>
</evidence>
<sequence>MHFFVSVQKRICFSAFKRQRSWIASLLPQGCPQGLGWTGKNHPRCAPVFFPARPCAKRQSKRPEAYKIGKTHPDGIIHS</sequence>
<keyword evidence="2" id="KW-1185">Reference proteome</keyword>
<dbReference type="EMBL" id="EQ973213">
    <property type="protein sequence ID" value="EFR52652.1"/>
    <property type="molecule type" value="Genomic_DNA"/>
</dbReference>
<proteinExistence type="predicted"/>
<protein>
    <submittedName>
        <fullName evidence="1">Uncharacterized protein</fullName>
    </submittedName>
</protein>